<dbReference type="OrthoDB" id="8454988at2"/>
<dbReference type="EMBL" id="NNRJ01000027">
    <property type="protein sequence ID" value="OYR18281.1"/>
    <property type="molecule type" value="Genomic_DNA"/>
</dbReference>
<comment type="caution">
    <text evidence="2">The sequence shown here is derived from an EMBL/GenBank/DDBJ whole genome shotgun (WGS) entry which is preliminary data.</text>
</comment>
<dbReference type="Proteomes" id="UP000215590">
    <property type="component" value="Unassembled WGS sequence"/>
</dbReference>
<keyword evidence="1" id="KW-0812">Transmembrane</keyword>
<evidence type="ECO:0000313" key="2">
    <source>
        <dbReference type="EMBL" id="OYR18281.1"/>
    </source>
</evidence>
<reference evidence="2 3" key="1">
    <citation type="submission" date="2017-07" db="EMBL/GenBank/DDBJ databases">
        <title>Phylogenetic study on the rhizospheric bacterium Ochrobactrum sp. A44.</title>
        <authorList>
            <person name="Krzyzanowska D.M."/>
            <person name="Ossowicki A."/>
            <person name="Rajewska M."/>
            <person name="Maciag T."/>
            <person name="Kaczynski Z."/>
            <person name="Czerwicka M."/>
            <person name="Jafra S."/>
        </authorList>
    </citation>
    <scope>NUCLEOTIDE SEQUENCE [LARGE SCALE GENOMIC DNA]</scope>
    <source>
        <strain evidence="2 3">DSM 7216</strain>
    </source>
</reference>
<feature type="transmembrane region" description="Helical" evidence="1">
    <location>
        <begin position="88"/>
        <end position="105"/>
    </location>
</feature>
<keyword evidence="3" id="KW-1185">Reference proteome</keyword>
<evidence type="ECO:0000256" key="1">
    <source>
        <dbReference type="SAM" id="Phobius"/>
    </source>
</evidence>
<sequence>MDINNHSGSKFSYSFKILPDIAIEDDVAAYCVKTRAKFAVIAKKFDDDLNTEWIVRNYLAIKYIFAASIILGTAIYGEKKNVISTLPYCIYYALLYSCRAFLFTIPDFDWKGIKSIEKTHSSILNLTETYLRRLDSEKSVTWAKTLKKAQAQRELYSYRFPTSGLAFIKGDAVQLCEAEELCQLLTDLAKLNSDCLESALRKHNPGKFRVVEGDAINLAMTYEMEGIDNEDPDDYYRIGYHVRKFSTVSNLAFMATDGLRDDYAISWSAADRHGDDAFNPDDYMYLLLSY</sequence>
<proteinExistence type="predicted"/>
<feature type="transmembrane region" description="Helical" evidence="1">
    <location>
        <begin position="58"/>
        <end position="76"/>
    </location>
</feature>
<dbReference type="RefSeq" id="WP_094507446.1">
    <property type="nucleotide sequence ID" value="NZ_JBHEEK010000015.1"/>
</dbReference>
<keyword evidence="1" id="KW-0472">Membrane</keyword>
<protein>
    <submittedName>
        <fullName evidence="2">Uncharacterized protein</fullName>
    </submittedName>
</protein>
<keyword evidence="1" id="KW-1133">Transmembrane helix</keyword>
<evidence type="ECO:0000313" key="3">
    <source>
        <dbReference type="Proteomes" id="UP000215590"/>
    </source>
</evidence>
<organism evidence="2 3">
    <name type="scientific">Brucella thiophenivorans</name>
    <dbReference type="NCBI Taxonomy" id="571255"/>
    <lineage>
        <taxon>Bacteria</taxon>
        <taxon>Pseudomonadati</taxon>
        <taxon>Pseudomonadota</taxon>
        <taxon>Alphaproteobacteria</taxon>
        <taxon>Hyphomicrobiales</taxon>
        <taxon>Brucellaceae</taxon>
        <taxon>Brucella/Ochrobactrum group</taxon>
        <taxon>Brucella</taxon>
    </lineage>
</organism>
<dbReference type="AlphaFoldDB" id="A0A256FV30"/>
<accession>A0A256FV30</accession>
<gene>
    <name evidence="2" type="ORF">CEV31_4293</name>
</gene>
<name>A0A256FV30_9HYPH</name>